<gene>
    <name evidence="3" type="primary">LOC117563866</name>
</gene>
<sequence>MARRTNFLDGNDNFREQNLRFVRNEMEDNFNQFFGGSNNNNGGNAGINNAPNVAAPPRDSKVVQPTPDIDIDPLMPAITKIELEQRRLFMREIGFSRSAAHSAAADSLQVPDFNMRGLQQRRVDMFLEQGSRNWVDVDAKIVREIRSLIESHQQRPKDRPGTQSSSSDINWIEDNIAGAVGSLSNARERDASPENYGLVRRTDENFHALQTRNSKRREEREIERKQLAERNKKFVGRQQQFDNLRRRNDRNNNNNNNHHRDFHDSNNQFVRRPKQNIDINNNNNCGFMNRNSNYVDFNQRNGNWDKENYYHGNFNQNFDTQNFNGCRNEYLNFYQDNNFRNQNFSDRRNEYSNYFQFNQSYDNFAQENNYHGNYNQNFGNQNFNGRYPYNFGNNNFHGYNNNIYDYRNDCNSYWADTLQANFEDNFQQNNWENFNENHYNFDFNGMLNNGGHLNFGNAFQFGNYGNQINWNNHQNNVNPPRAIRKAAINKKQKPQPTKQATDKKEVKKTTTDKKIEQIKQVIEQKGDEKKKIEQKKQGIEQKGEEKKKIERKKQVIEQKGEDKKKIEQKKQVIEQKGEQKKKQVIEQKGEQKKIEQKKQVIEQKGEQKKEIEQKKQVIEQKGEQKKEIEQKKQLIEQKGEQKKPSINNNKTEKKQSNVLPKPTTTAAKENVEKRTATEPLQSGKAKKQKYDGKKLGFIVAGVKLPYVKPNTQMPQPEEKSYAVTFFEHKPIYNTSIYAVDNDGDMDKYEDGYDTDNEFEIGGPTIRKRINNNWSRIYEERNYKCWLTWWKAFKWCELQINKKLKSFGSLNIKHKFLPYYKKQMSTQDVIINLMNRARFSLETKSNHFRDFKIIYELMNETFLENLLPATAEQLQHMIRKIPNHLWLYKMRRMVYIWAEYYKLSDNLTNDFAGLQMRWKSPAFHWLCKQAFDELKTLSTIEWPKHKEMYNKLKSVKS</sequence>
<feature type="compositionally biased region" description="Basic and acidic residues" evidence="1">
    <location>
        <begin position="500"/>
        <end position="643"/>
    </location>
</feature>
<feature type="compositionally biased region" description="Low complexity" evidence="1">
    <location>
        <begin position="35"/>
        <end position="57"/>
    </location>
</feature>
<dbReference type="RefSeq" id="XP_051858939.1">
    <property type="nucleotide sequence ID" value="XM_052002979.1"/>
</dbReference>
<feature type="region of interest" description="Disordered" evidence="1">
    <location>
        <begin position="488"/>
        <end position="687"/>
    </location>
</feature>
<accession>A0A9C6SMY8</accession>
<proteinExistence type="predicted"/>
<dbReference type="Proteomes" id="UP000515160">
    <property type="component" value="Chromosome 2L"/>
</dbReference>
<keyword evidence="2" id="KW-1185">Reference proteome</keyword>
<name>A0A9C6SMY8_DROAB</name>
<evidence type="ECO:0000313" key="3">
    <source>
        <dbReference type="RefSeq" id="XP_051858939.1"/>
    </source>
</evidence>
<dbReference type="GeneID" id="117563866"/>
<dbReference type="OrthoDB" id="7865757at2759"/>
<feature type="region of interest" description="Disordered" evidence="1">
    <location>
        <begin position="35"/>
        <end position="68"/>
    </location>
</feature>
<evidence type="ECO:0000256" key="1">
    <source>
        <dbReference type="SAM" id="MobiDB-lite"/>
    </source>
</evidence>
<dbReference type="AlphaFoldDB" id="A0A9C6SMY8"/>
<evidence type="ECO:0000313" key="2">
    <source>
        <dbReference type="Proteomes" id="UP000515160"/>
    </source>
</evidence>
<reference evidence="3" key="1">
    <citation type="submission" date="2025-08" db="UniProtKB">
        <authorList>
            <consortium name="RefSeq"/>
        </authorList>
    </citation>
    <scope>IDENTIFICATION</scope>
    <source>
        <strain evidence="3">15112-1751.03</strain>
        <tissue evidence="3">Whole Adult</tissue>
    </source>
</reference>
<feature type="compositionally biased region" description="Polar residues" evidence="1">
    <location>
        <begin position="656"/>
        <end position="667"/>
    </location>
</feature>
<protein>
    <submittedName>
        <fullName evidence="3">Uncharacterized protein</fullName>
    </submittedName>
</protein>
<organism evidence="2 3">
    <name type="scientific">Drosophila albomicans</name>
    <name type="common">Fruit fly</name>
    <dbReference type="NCBI Taxonomy" id="7291"/>
    <lineage>
        <taxon>Eukaryota</taxon>
        <taxon>Metazoa</taxon>
        <taxon>Ecdysozoa</taxon>
        <taxon>Arthropoda</taxon>
        <taxon>Hexapoda</taxon>
        <taxon>Insecta</taxon>
        <taxon>Pterygota</taxon>
        <taxon>Neoptera</taxon>
        <taxon>Endopterygota</taxon>
        <taxon>Diptera</taxon>
        <taxon>Brachycera</taxon>
        <taxon>Muscomorpha</taxon>
        <taxon>Ephydroidea</taxon>
        <taxon>Drosophilidae</taxon>
        <taxon>Drosophila</taxon>
    </lineage>
</organism>
<feature type="region of interest" description="Disordered" evidence="1">
    <location>
        <begin position="230"/>
        <end position="265"/>
    </location>
</feature>